<feature type="domain" description="AP-5 complex subunit zeta-1 C-terminal TPR" evidence="3">
    <location>
        <begin position="431"/>
        <end position="776"/>
    </location>
</feature>
<dbReference type="InterPro" id="IPR028222">
    <property type="entry name" value="AP5Z1"/>
</dbReference>
<dbReference type="AlphaFoldDB" id="A0AAN8J5J9"/>
<evidence type="ECO:0008006" key="6">
    <source>
        <dbReference type="Google" id="ProtNLM"/>
    </source>
</evidence>
<dbReference type="GO" id="GO:0044599">
    <property type="term" value="C:AP-5 adaptor complex"/>
    <property type="evidence" value="ECO:0007669"/>
    <property type="project" value="InterPro"/>
</dbReference>
<feature type="domain" description="AP-5 complex subunit zeta-1 ARM repeats" evidence="1">
    <location>
        <begin position="302"/>
        <end position="419"/>
    </location>
</feature>
<evidence type="ECO:0000259" key="1">
    <source>
        <dbReference type="Pfam" id="PF14764"/>
    </source>
</evidence>
<gene>
    <name evidence="4" type="ORF">SNE40_018807</name>
</gene>
<dbReference type="InterPro" id="IPR055450">
    <property type="entry name" value="AP5Z1_ARM"/>
</dbReference>
<keyword evidence="5" id="KW-1185">Reference proteome</keyword>
<proteinExistence type="predicted"/>
<dbReference type="InterPro" id="IPR056857">
    <property type="entry name" value="TPR_AP5Z1_N"/>
</dbReference>
<sequence length="782" mass="88486">MALQAVDNLLQKARKASDEDIEKLCNNILETFDVPEKSAECTNLLRQLFFILQSSEHPTGISKKLLANLITSVGSMSEKNTKHCLLCQRIVKEVMPLEAEDVSELLQPEAGSSGTKNLIPLYIAQGKRFGCIKPVLSSAIRWLSSQSYDFESQRQGFVFLVAVSILHSSSLNTDYIQTTSEQISQWLLNASVQQAPNPYTINPFRKDQTNVVNEVDGTPSQNFFTLLNIGQYYTEDQLMNIYSFSMLYKWLYHCHQHQTSTDDQIPVYSKVFGNLSSKTVDYCFRVLDQCERKVKVGSDSDLQTACLYEAVCILDLICTIDGGHIPRVHQEIKRLYSRIYQDTTYFPVIIQILQFFLNHSGAVVHDPQETYNNVFTDILMNSYGDQGLMFDLICFIRKNLETLCYKTSVLSTFFPNIFKILAWHPRTFLGEFIDILPALMTPSTSLEIFHTLLDLPCMTAALEVKEKSPDSLSNTSVSTSTNTPTTSIDAYQMALYRPLFIFITRIEGGHGDTINRLKSLHSVLDDLKKSARVLVTSQTVPVLLRVWFEEILENGGQEFAIQLLPVLLERSDLLYPITEFVKDVKRIISENLVKIMKKYKSIITSQYGEISDFLISTSNIVNRENFYTNLVWCVGEFCSVQHSELCTADLIAKYYGLLEAVTYETSGILVASNNSSDITPKTLSCLISALAKLATRCQDLIPRAILCLTKVAKQHIDNTEDPEGGEILVTRCQELINILKLPNFASMILNPSQEIETGRWHRDNTCLPIILRSTHRYLVTDG</sequence>
<evidence type="ECO:0000313" key="4">
    <source>
        <dbReference type="EMBL" id="KAK6170402.1"/>
    </source>
</evidence>
<name>A0AAN8J5J9_PATCE</name>
<protein>
    <recommendedName>
        <fullName evidence="6">AP-5 complex subunit zeta-1</fullName>
    </recommendedName>
</protein>
<dbReference type="PANTHER" id="PTHR46488">
    <property type="entry name" value="AP-5 COMPLEX SUBUNIT ZETA-1"/>
    <property type="match status" value="1"/>
</dbReference>
<dbReference type="PANTHER" id="PTHR46488:SF1">
    <property type="entry name" value="AP-5 COMPLEX SUBUNIT ZETA-1"/>
    <property type="match status" value="1"/>
</dbReference>
<feature type="domain" description="AP-5 complex subunit zeta-1 N-terminal TPR" evidence="2">
    <location>
        <begin position="1"/>
        <end position="263"/>
    </location>
</feature>
<reference evidence="4 5" key="1">
    <citation type="submission" date="2024-01" db="EMBL/GenBank/DDBJ databases">
        <title>The genome of the rayed Mediterranean limpet Patella caerulea (Linnaeus, 1758).</title>
        <authorList>
            <person name="Anh-Thu Weber A."/>
            <person name="Halstead-Nussloch G."/>
        </authorList>
    </citation>
    <scope>NUCLEOTIDE SEQUENCE [LARGE SCALE GENOMIC DNA]</scope>
    <source>
        <strain evidence="4">AATW-2023a</strain>
        <tissue evidence="4">Whole specimen</tissue>
    </source>
</reference>
<dbReference type="Proteomes" id="UP001347796">
    <property type="component" value="Unassembled WGS sequence"/>
</dbReference>
<dbReference type="SUPFAM" id="SSF48371">
    <property type="entry name" value="ARM repeat"/>
    <property type="match status" value="1"/>
</dbReference>
<dbReference type="Pfam" id="PF25153">
    <property type="entry name" value="TPR_AP5Z1"/>
    <property type="match status" value="1"/>
</dbReference>
<dbReference type="EMBL" id="JAZGQO010000014">
    <property type="protein sequence ID" value="KAK6170402.1"/>
    <property type="molecule type" value="Genomic_DNA"/>
</dbReference>
<evidence type="ECO:0000259" key="2">
    <source>
        <dbReference type="Pfam" id="PF25153"/>
    </source>
</evidence>
<dbReference type="Pfam" id="PF14764">
    <property type="entry name" value="SPG48"/>
    <property type="match status" value="1"/>
</dbReference>
<organism evidence="4 5">
    <name type="scientific">Patella caerulea</name>
    <name type="common">Rayed Mediterranean limpet</name>
    <dbReference type="NCBI Taxonomy" id="87958"/>
    <lineage>
        <taxon>Eukaryota</taxon>
        <taxon>Metazoa</taxon>
        <taxon>Spiralia</taxon>
        <taxon>Lophotrochozoa</taxon>
        <taxon>Mollusca</taxon>
        <taxon>Gastropoda</taxon>
        <taxon>Patellogastropoda</taxon>
        <taxon>Patelloidea</taxon>
        <taxon>Patellidae</taxon>
        <taxon>Patella</taxon>
    </lineage>
</organism>
<dbReference type="InterPro" id="IPR016024">
    <property type="entry name" value="ARM-type_fold"/>
</dbReference>
<accession>A0AAN8J5J9</accession>
<evidence type="ECO:0000313" key="5">
    <source>
        <dbReference type="Proteomes" id="UP001347796"/>
    </source>
</evidence>
<dbReference type="Pfam" id="PF25154">
    <property type="entry name" value="TPR_AP5Z1_C"/>
    <property type="match status" value="1"/>
</dbReference>
<evidence type="ECO:0000259" key="3">
    <source>
        <dbReference type="Pfam" id="PF25154"/>
    </source>
</evidence>
<dbReference type="InterPro" id="IPR056856">
    <property type="entry name" value="TPR_AP5Z1_C"/>
</dbReference>
<comment type="caution">
    <text evidence="4">The sequence shown here is derived from an EMBL/GenBank/DDBJ whole genome shotgun (WGS) entry which is preliminary data.</text>
</comment>